<comment type="caution">
    <text evidence="1">The sequence shown here is derived from an EMBL/GenBank/DDBJ whole genome shotgun (WGS) entry which is preliminary data.</text>
</comment>
<proteinExistence type="predicted"/>
<sequence>MLILMFEVRNVTTKENSGDQCITERNNVISHCIDKQPCIGTYGDKYNALASGENSYNIRAALYPAKKPSSVNVYGPNGT</sequence>
<gene>
    <name evidence="1" type="ORF">pdam_00024573</name>
</gene>
<protein>
    <submittedName>
        <fullName evidence="1">Uncharacterized protein</fullName>
    </submittedName>
</protein>
<dbReference type="EMBL" id="RCHS01003760">
    <property type="protein sequence ID" value="RMX39907.1"/>
    <property type="molecule type" value="Genomic_DNA"/>
</dbReference>
<accession>A0A3M6TEQ3</accession>
<evidence type="ECO:0000313" key="2">
    <source>
        <dbReference type="Proteomes" id="UP000275408"/>
    </source>
</evidence>
<organism evidence="1 2">
    <name type="scientific">Pocillopora damicornis</name>
    <name type="common">Cauliflower coral</name>
    <name type="synonym">Millepora damicornis</name>
    <dbReference type="NCBI Taxonomy" id="46731"/>
    <lineage>
        <taxon>Eukaryota</taxon>
        <taxon>Metazoa</taxon>
        <taxon>Cnidaria</taxon>
        <taxon>Anthozoa</taxon>
        <taxon>Hexacorallia</taxon>
        <taxon>Scleractinia</taxon>
        <taxon>Astrocoeniina</taxon>
        <taxon>Pocilloporidae</taxon>
        <taxon>Pocillopora</taxon>
    </lineage>
</organism>
<evidence type="ECO:0000313" key="1">
    <source>
        <dbReference type="EMBL" id="RMX39907.1"/>
    </source>
</evidence>
<reference evidence="1 2" key="1">
    <citation type="journal article" date="2018" name="Sci. Rep.">
        <title>Comparative analysis of the Pocillopora damicornis genome highlights role of immune system in coral evolution.</title>
        <authorList>
            <person name="Cunning R."/>
            <person name="Bay R.A."/>
            <person name="Gillette P."/>
            <person name="Baker A.C."/>
            <person name="Traylor-Knowles N."/>
        </authorList>
    </citation>
    <scope>NUCLEOTIDE SEQUENCE [LARGE SCALE GENOMIC DNA]</scope>
    <source>
        <strain evidence="1">RSMAS</strain>
        <tissue evidence="1">Whole animal</tissue>
    </source>
</reference>
<dbReference type="Proteomes" id="UP000275408">
    <property type="component" value="Unassembled WGS sequence"/>
</dbReference>
<keyword evidence="2" id="KW-1185">Reference proteome</keyword>
<name>A0A3M6TEQ3_POCDA</name>
<dbReference type="AlphaFoldDB" id="A0A3M6TEQ3"/>